<dbReference type="Pfam" id="PF13624">
    <property type="entry name" value="SurA_N_3"/>
    <property type="match status" value="1"/>
</dbReference>
<feature type="domain" description="PpiC" evidence="13">
    <location>
        <begin position="256"/>
        <end position="353"/>
    </location>
</feature>
<comment type="caution">
    <text evidence="14">The sequence shown here is derived from an EMBL/GenBank/DDBJ whole genome shotgun (WGS) entry which is preliminary data.</text>
</comment>
<dbReference type="SUPFAM" id="SSF54534">
    <property type="entry name" value="FKBP-like"/>
    <property type="match status" value="1"/>
</dbReference>
<evidence type="ECO:0000313" key="14">
    <source>
        <dbReference type="EMBL" id="TVU70589.1"/>
    </source>
</evidence>
<evidence type="ECO:0000313" key="15">
    <source>
        <dbReference type="Proteomes" id="UP000319941"/>
    </source>
</evidence>
<dbReference type="Gene3D" id="3.10.50.40">
    <property type="match status" value="1"/>
</dbReference>
<name>A0A558HN75_9GAMM</name>
<evidence type="ECO:0000256" key="10">
    <source>
        <dbReference type="ARBA" id="ARBA00042775"/>
    </source>
</evidence>
<dbReference type="Pfam" id="PF13145">
    <property type="entry name" value="Rotamase_2"/>
    <property type="match status" value="1"/>
</dbReference>
<keyword evidence="15" id="KW-1185">Reference proteome</keyword>
<dbReference type="PANTHER" id="PTHR47529:SF1">
    <property type="entry name" value="PERIPLASMIC CHAPERONE PPID"/>
    <property type="match status" value="1"/>
</dbReference>
<dbReference type="OrthoDB" id="9812372at2"/>
<dbReference type="PROSITE" id="PS01096">
    <property type="entry name" value="PPIC_PPIASE_1"/>
    <property type="match status" value="1"/>
</dbReference>
<reference evidence="14 15" key="1">
    <citation type="submission" date="2019-07" db="EMBL/GenBank/DDBJ databases">
        <title>Diversity of Bacteria from Kongsfjorden, Arctic.</title>
        <authorList>
            <person name="Yu Y."/>
        </authorList>
    </citation>
    <scope>NUCLEOTIDE SEQUENCE [LARGE SCALE GENOMIC DNA]</scope>
    <source>
        <strain evidence="14 15">SM1923</strain>
    </source>
</reference>
<keyword evidence="5 12" id="KW-1133">Transmembrane helix</keyword>
<dbReference type="Gene3D" id="1.10.4030.10">
    <property type="entry name" value="Porin chaperone SurA, peptide-binding domain"/>
    <property type="match status" value="1"/>
</dbReference>
<proteinExistence type="inferred from homology"/>
<evidence type="ECO:0000256" key="9">
    <source>
        <dbReference type="ARBA" id="ARBA00040743"/>
    </source>
</evidence>
<evidence type="ECO:0000256" key="5">
    <source>
        <dbReference type="ARBA" id="ARBA00022989"/>
    </source>
</evidence>
<gene>
    <name evidence="14" type="ORF">FQP86_08160</name>
</gene>
<evidence type="ECO:0000256" key="2">
    <source>
        <dbReference type="ARBA" id="ARBA00022475"/>
    </source>
</evidence>
<keyword evidence="11" id="KW-0697">Rotamase</keyword>
<evidence type="ECO:0000256" key="8">
    <source>
        <dbReference type="ARBA" id="ARBA00038408"/>
    </source>
</evidence>
<protein>
    <recommendedName>
        <fullName evidence="9">Periplasmic chaperone PpiD</fullName>
    </recommendedName>
    <alternativeName>
        <fullName evidence="10">Periplasmic folding chaperone</fullName>
    </alternativeName>
</protein>
<dbReference type="InterPro" id="IPR023058">
    <property type="entry name" value="PPIase_PpiC_CS"/>
</dbReference>
<dbReference type="RefSeq" id="WP_144727406.1">
    <property type="nucleotide sequence ID" value="NZ_CAWOWR010000107.1"/>
</dbReference>
<keyword evidence="2" id="KW-1003">Cell membrane</keyword>
<dbReference type="SUPFAM" id="SSF109998">
    <property type="entry name" value="Triger factor/SurA peptide-binding domain-like"/>
    <property type="match status" value="1"/>
</dbReference>
<dbReference type="STRING" id="553385.GCA_000591415_01659"/>
<dbReference type="InterPro" id="IPR000297">
    <property type="entry name" value="PPIase_PpiC"/>
</dbReference>
<keyword evidence="4 12" id="KW-0812">Transmembrane</keyword>
<dbReference type="InterPro" id="IPR027304">
    <property type="entry name" value="Trigger_fact/SurA_dom_sf"/>
</dbReference>
<dbReference type="GO" id="GO:0005886">
    <property type="term" value="C:plasma membrane"/>
    <property type="evidence" value="ECO:0007669"/>
    <property type="project" value="UniProtKB-SubCell"/>
</dbReference>
<evidence type="ECO:0000256" key="1">
    <source>
        <dbReference type="ARBA" id="ARBA00004382"/>
    </source>
</evidence>
<evidence type="ECO:0000256" key="12">
    <source>
        <dbReference type="SAM" id="Phobius"/>
    </source>
</evidence>
<evidence type="ECO:0000256" key="6">
    <source>
        <dbReference type="ARBA" id="ARBA00023136"/>
    </source>
</evidence>
<keyword evidence="6 12" id="KW-0472">Membrane</keyword>
<evidence type="ECO:0000259" key="13">
    <source>
        <dbReference type="PROSITE" id="PS50198"/>
    </source>
</evidence>
<dbReference type="Proteomes" id="UP000319941">
    <property type="component" value="Unassembled WGS sequence"/>
</dbReference>
<evidence type="ECO:0000256" key="4">
    <source>
        <dbReference type="ARBA" id="ARBA00022692"/>
    </source>
</evidence>
<evidence type="ECO:0000256" key="3">
    <source>
        <dbReference type="ARBA" id="ARBA00022519"/>
    </source>
</evidence>
<accession>A0A558HN75</accession>
<dbReference type="EMBL" id="VNFH01000005">
    <property type="protein sequence ID" value="TVU70589.1"/>
    <property type="molecule type" value="Genomic_DNA"/>
</dbReference>
<dbReference type="PROSITE" id="PS50198">
    <property type="entry name" value="PPIC_PPIASE_2"/>
    <property type="match status" value="1"/>
</dbReference>
<evidence type="ECO:0000256" key="11">
    <source>
        <dbReference type="PROSITE-ProRule" id="PRU00278"/>
    </source>
</evidence>
<dbReference type="InterPro" id="IPR052029">
    <property type="entry name" value="PpiD_chaperone"/>
</dbReference>
<dbReference type="GO" id="GO:0003755">
    <property type="term" value="F:peptidyl-prolyl cis-trans isomerase activity"/>
    <property type="evidence" value="ECO:0007669"/>
    <property type="project" value="UniProtKB-KW"/>
</dbReference>
<dbReference type="InterPro" id="IPR046357">
    <property type="entry name" value="PPIase_dom_sf"/>
</dbReference>
<dbReference type="Pfam" id="PF00639">
    <property type="entry name" value="Rotamase"/>
    <property type="match status" value="1"/>
</dbReference>
<sequence>MLQRIRDRSHGWVAKTIVGFIVVTFAFFGVESIIGAFTGSSDEVATVNGDKISRQSVETEVQRAIRSGQVAPEQEREARTQIINQMIDSRLLDQYAEEGGLHLSDAQLDQLIVSLPEFQDDKGRFDADVFRNRLASAGYSPTSFRQQLSSDTLREQLRQGFASSAFVLPSETEALSKLQRQTRSFRYATLSSADLEAPVTLSDDELTAWYDSHQQNYSRPAQVKLTYVLLDQAKLAEGGQVTDKALQAEYAAKRAEAPREIAHIMVEKGDDVAESRSKLEAARDQLAAGEDFGKVAASVSEDSSTADKGGELGVITRGIFGEEFDDAAFALDEGQVSDIVDTGDSLHLIKVTGLDIASFDDMRDELLTDARQSASRDAFNEKAQQLKDESFAADDLKSVAKDLDLPLQQTDWVAQDTDDALLSEPGVMSAAFDDEVLKEGYNSDVIELDDSRRLVLRVAEQRPATTLAFDEVKQQVQREATADKTTNALKALAESDLKTLSDGQQVDGIDWREAKDVSRQADSQLPQSLVKQAFALAHPQGDKSVYGHAVLKNGIALIELTDVGESEPGEMDQFLSRLASRLQAQAAVQGLQESLRERADIERK</sequence>
<keyword evidence="3" id="KW-0997">Cell inner membrane</keyword>
<organism evidence="14 15">
    <name type="scientific">Cobetia crustatorum</name>
    <dbReference type="NCBI Taxonomy" id="553385"/>
    <lineage>
        <taxon>Bacteria</taxon>
        <taxon>Pseudomonadati</taxon>
        <taxon>Pseudomonadota</taxon>
        <taxon>Gammaproteobacteria</taxon>
        <taxon>Oceanospirillales</taxon>
        <taxon>Halomonadaceae</taxon>
        <taxon>Cobetia</taxon>
    </lineage>
</organism>
<comment type="similarity">
    <text evidence="8">Belongs to the PpiD chaperone family.</text>
</comment>
<feature type="transmembrane region" description="Helical" evidence="12">
    <location>
        <begin position="12"/>
        <end position="30"/>
    </location>
</feature>
<dbReference type="PANTHER" id="PTHR47529">
    <property type="entry name" value="PEPTIDYL-PROLYL CIS-TRANS ISOMERASE D"/>
    <property type="match status" value="1"/>
</dbReference>
<evidence type="ECO:0000256" key="7">
    <source>
        <dbReference type="ARBA" id="ARBA00023186"/>
    </source>
</evidence>
<keyword evidence="11 14" id="KW-0413">Isomerase</keyword>
<comment type="subcellular location">
    <subcellularLocation>
        <location evidence="1">Cell inner membrane</location>
        <topology evidence="1">Single-pass type II membrane protein</topology>
        <orientation evidence="1">Periplasmic side</orientation>
    </subcellularLocation>
</comment>
<keyword evidence="7" id="KW-0143">Chaperone</keyword>
<dbReference type="AlphaFoldDB" id="A0A558HN75"/>